<organism evidence="3 4">
    <name type="scientific">Halteria grandinella</name>
    <dbReference type="NCBI Taxonomy" id="5974"/>
    <lineage>
        <taxon>Eukaryota</taxon>
        <taxon>Sar</taxon>
        <taxon>Alveolata</taxon>
        <taxon>Ciliophora</taxon>
        <taxon>Intramacronucleata</taxon>
        <taxon>Spirotrichea</taxon>
        <taxon>Stichotrichia</taxon>
        <taxon>Sporadotrichida</taxon>
        <taxon>Halteriidae</taxon>
        <taxon>Halteria</taxon>
    </lineage>
</organism>
<comment type="caution">
    <text evidence="3">The sequence shown here is derived from an EMBL/GenBank/DDBJ whole genome shotgun (WGS) entry which is preliminary data.</text>
</comment>
<dbReference type="PANTHER" id="PTHR12697:SF20">
    <property type="entry name" value="HEAT REPEAT-CONTAINING PROTEIN 4"/>
    <property type="match status" value="1"/>
</dbReference>
<name>A0A8J8T7N7_HALGN</name>
<evidence type="ECO:0000313" key="3">
    <source>
        <dbReference type="EMBL" id="TNV85517.1"/>
    </source>
</evidence>
<feature type="region of interest" description="Disordered" evidence="2">
    <location>
        <begin position="41"/>
        <end position="65"/>
    </location>
</feature>
<keyword evidence="1" id="KW-0677">Repeat</keyword>
<dbReference type="InterPro" id="IPR016024">
    <property type="entry name" value="ARM-type_fold"/>
</dbReference>
<accession>A0A8J8T7N7</accession>
<dbReference type="GO" id="GO:0019135">
    <property type="term" value="F:deoxyhypusine monooxygenase activity"/>
    <property type="evidence" value="ECO:0007669"/>
    <property type="project" value="TreeGrafter"/>
</dbReference>
<dbReference type="EMBL" id="RRYP01001766">
    <property type="protein sequence ID" value="TNV85517.1"/>
    <property type="molecule type" value="Genomic_DNA"/>
</dbReference>
<feature type="region of interest" description="Disordered" evidence="2">
    <location>
        <begin position="77"/>
        <end position="140"/>
    </location>
</feature>
<feature type="region of interest" description="Disordered" evidence="2">
    <location>
        <begin position="1"/>
        <end position="28"/>
    </location>
</feature>
<dbReference type="Pfam" id="PF02985">
    <property type="entry name" value="HEAT"/>
    <property type="match status" value="1"/>
</dbReference>
<dbReference type="Gene3D" id="1.25.10.10">
    <property type="entry name" value="Leucine-rich Repeat Variant"/>
    <property type="match status" value="2"/>
</dbReference>
<feature type="compositionally biased region" description="Polar residues" evidence="2">
    <location>
        <begin position="1159"/>
        <end position="1172"/>
    </location>
</feature>
<feature type="region of interest" description="Disordered" evidence="2">
    <location>
        <begin position="1109"/>
        <end position="1130"/>
    </location>
</feature>
<feature type="compositionally biased region" description="Low complexity" evidence="2">
    <location>
        <begin position="11"/>
        <end position="22"/>
    </location>
</feature>
<gene>
    <name evidence="3" type="ORF">FGO68_gene10511</name>
</gene>
<sequence>MKLHQQILSGAAAANQSSSQNSDMQAPPQQLIQKGIYSREGGVENASSQGSQQWKQQQTQQFADEAQTAIPPSLYKKSSAQATAYQTQESSNHGVMRRGSSLSQQYNQNVPSPARSRSGGSQGQRKRSNGRHASPYSPESMLTRHQHMDVTSTHIAPGIDDTQSEMYRDYDRCGRIQNAFMQRAAFAGIKNLNSASFRNDSPLQVVQSRFPEKYMGANSLDFNKMTLGGPQQATTTNFRRTSTTGQQSTSYNVIQSLFPPTNKSDTMHFAIQEDGITDQFNEGQQQPFNINSADYKFKVEAAFMAVSEQILLVIGNSLDSWLKLTVEDKLLQFTSYLSNMRKDLRLGGLAGVYIMFKNYSEQIGEQIKQIILEELFNTLQECDNQEHIYMVSALETIALIGPNDKSLSKINVLKALMCEPSQRGLQLACFCTLIQLGFEGFMALMELAVRDFGGIQGFILVNLLQVRAIQRIILVPSILSQLNLCEGTLKKQEHLALLNRLGSLVWESGGLPIIMELLEEGQVDRQLLASVLRTSGTEGEDLLVKIMRYHRNERVRMAAASVCSYRLPMNERQIEVTLRLDSEDDVMAINAIPPGQICRYKGPISSLVQEEQNKNESEIVLQEMPEVEVNSRDFLASLQRMIALNNEYFIQQFEDPDEKALLPQLSEVRLLGKFKYYTVNSPLLSDLYNPTFQVEDVSAYRLNNRHQKRSISETLIKILTLQLQKEDKAQVREVIAASIGTIGLPEAEYCVDQVIKNLSQQDEDPNVKAMCVWSIGRLASSATGVKAKRILALALKDQYWKVRAAACTAVAQLGEYVAHTCIPVLSKLLKDGTVNRQTVAETMINVGPLGEQTLVQILKNEPENNHKLRECIVRALALANVHNPNIDFVIEVLFSTSRDKHPSVRKSSLLSLDILHKKTPNDQVTYLKARHLLPFFYQCLSDKDSQVRSCALLCIQNFGPQGELMFIEGVTKDRAHLIRCECAQGLAQIGPSTFRTLLLALHDQHPAVRDAASMAIMRQMTPEDIDETFRDKDHQRQTIKCAIREVLGSQLTLQHDIKLFLTTVLQIIDSTEPNFNGGGTINLNRETGFGNKENHTSYNQLRGSRPYTASSHLQTGTSGQQTLKTTQGANGTLGAAAGSSQKQNFMMFNQLIGGVPRSGQASGGANSRTSSPGKLLPPYHRYM</sequence>
<feature type="compositionally biased region" description="Polar residues" evidence="2">
    <location>
        <begin position="77"/>
        <end position="93"/>
    </location>
</feature>
<dbReference type="Proteomes" id="UP000785679">
    <property type="component" value="Unassembled WGS sequence"/>
</dbReference>
<dbReference type="InterPro" id="IPR000357">
    <property type="entry name" value="HEAT"/>
</dbReference>
<feature type="compositionally biased region" description="Low complexity" evidence="2">
    <location>
        <begin position="47"/>
        <end position="65"/>
    </location>
</feature>
<keyword evidence="4" id="KW-1185">Reference proteome</keyword>
<evidence type="ECO:0000256" key="1">
    <source>
        <dbReference type="ARBA" id="ARBA00022737"/>
    </source>
</evidence>
<dbReference type="SUPFAM" id="SSF48371">
    <property type="entry name" value="ARM repeat"/>
    <property type="match status" value="2"/>
</dbReference>
<protein>
    <submittedName>
        <fullName evidence="3">Uncharacterized protein</fullName>
    </submittedName>
</protein>
<dbReference type="InterPro" id="IPR011989">
    <property type="entry name" value="ARM-like"/>
</dbReference>
<feature type="compositionally biased region" description="Polar residues" evidence="2">
    <location>
        <begin position="100"/>
        <end position="111"/>
    </location>
</feature>
<evidence type="ECO:0000256" key="2">
    <source>
        <dbReference type="SAM" id="MobiDB-lite"/>
    </source>
</evidence>
<reference evidence="3" key="1">
    <citation type="submission" date="2019-06" db="EMBL/GenBank/DDBJ databases">
        <authorList>
            <person name="Zheng W."/>
        </authorList>
    </citation>
    <scope>NUCLEOTIDE SEQUENCE</scope>
    <source>
        <strain evidence="3">QDHG01</strain>
    </source>
</reference>
<dbReference type="PANTHER" id="PTHR12697">
    <property type="entry name" value="PBS LYASE HEAT-LIKE PROTEIN"/>
    <property type="match status" value="1"/>
</dbReference>
<feature type="region of interest" description="Disordered" evidence="2">
    <location>
        <begin position="1156"/>
        <end position="1183"/>
    </location>
</feature>
<dbReference type="AlphaFoldDB" id="A0A8J8T7N7"/>
<dbReference type="OrthoDB" id="310568at2759"/>
<evidence type="ECO:0000313" key="4">
    <source>
        <dbReference type="Proteomes" id="UP000785679"/>
    </source>
</evidence>
<proteinExistence type="predicted"/>